<dbReference type="PANTHER" id="PTHR11439">
    <property type="entry name" value="GAG-POL-RELATED RETROTRANSPOSON"/>
    <property type="match status" value="1"/>
</dbReference>
<proteinExistence type="predicted"/>
<dbReference type="PANTHER" id="PTHR11439:SF524">
    <property type="entry name" value="RNA-DIRECTED DNA POLYMERASE, PROTEIN KINASE RLK-PELLE-DLSV FAMILY"/>
    <property type="match status" value="1"/>
</dbReference>
<sequence>MVTRSQVGMVKPNPCFHGHVSYISPLPKSPFVALSDPNCRYKARLMANSSTQQLGVDCDDTFSLVVKLATIRYALRVGFSSSRCDSSLFIYRRGTELLDRAHMANCNPTRTPVDTESKLGSDRDPVSDPSLYCSLVGGLQYLTFTRPNISYAVQQAGCPTTRCSTFGYCVFLGDNLLSWSSKRQHTLSRSSAEAEYQGVSNAVAKMDWLHNLLCELHTPLLSATLIYCDNVSAIYLTANPVQHQQTKNIEIDIHFVYDMVARG</sequence>
<gene>
    <name evidence="1" type="ORF">Tco_0953181</name>
</gene>
<organism evidence="1 2">
    <name type="scientific">Tanacetum coccineum</name>
    <dbReference type="NCBI Taxonomy" id="301880"/>
    <lineage>
        <taxon>Eukaryota</taxon>
        <taxon>Viridiplantae</taxon>
        <taxon>Streptophyta</taxon>
        <taxon>Embryophyta</taxon>
        <taxon>Tracheophyta</taxon>
        <taxon>Spermatophyta</taxon>
        <taxon>Magnoliopsida</taxon>
        <taxon>eudicotyledons</taxon>
        <taxon>Gunneridae</taxon>
        <taxon>Pentapetalae</taxon>
        <taxon>asterids</taxon>
        <taxon>campanulids</taxon>
        <taxon>Asterales</taxon>
        <taxon>Asteraceae</taxon>
        <taxon>Asteroideae</taxon>
        <taxon>Anthemideae</taxon>
        <taxon>Anthemidinae</taxon>
        <taxon>Tanacetum</taxon>
    </lineage>
</organism>
<dbReference type="InterPro" id="IPR043502">
    <property type="entry name" value="DNA/RNA_pol_sf"/>
</dbReference>
<name>A0ABQ5DZ54_9ASTR</name>
<dbReference type="CDD" id="cd09272">
    <property type="entry name" value="RNase_HI_RT_Ty1"/>
    <property type="match status" value="1"/>
</dbReference>
<keyword evidence="2" id="KW-1185">Reference proteome</keyword>
<dbReference type="Proteomes" id="UP001151760">
    <property type="component" value="Unassembled WGS sequence"/>
</dbReference>
<dbReference type="SUPFAM" id="SSF56672">
    <property type="entry name" value="DNA/RNA polymerases"/>
    <property type="match status" value="1"/>
</dbReference>
<evidence type="ECO:0000313" key="2">
    <source>
        <dbReference type="Proteomes" id="UP001151760"/>
    </source>
</evidence>
<evidence type="ECO:0000313" key="1">
    <source>
        <dbReference type="EMBL" id="GJT44466.1"/>
    </source>
</evidence>
<protein>
    <submittedName>
        <fullName evidence="1">Ribonuclease H-like domain-containing protein</fullName>
    </submittedName>
</protein>
<comment type="caution">
    <text evidence="1">The sequence shown here is derived from an EMBL/GenBank/DDBJ whole genome shotgun (WGS) entry which is preliminary data.</text>
</comment>
<reference evidence="1" key="2">
    <citation type="submission" date="2022-01" db="EMBL/GenBank/DDBJ databases">
        <authorList>
            <person name="Yamashiro T."/>
            <person name="Shiraishi A."/>
            <person name="Satake H."/>
            <person name="Nakayama K."/>
        </authorList>
    </citation>
    <scope>NUCLEOTIDE SEQUENCE</scope>
</reference>
<dbReference type="EMBL" id="BQNB010015816">
    <property type="protein sequence ID" value="GJT44466.1"/>
    <property type="molecule type" value="Genomic_DNA"/>
</dbReference>
<reference evidence="1" key="1">
    <citation type="journal article" date="2022" name="Int. J. Mol. Sci.">
        <title>Draft Genome of Tanacetum Coccineum: Genomic Comparison of Closely Related Tanacetum-Family Plants.</title>
        <authorList>
            <person name="Yamashiro T."/>
            <person name="Shiraishi A."/>
            <person name="Nakayama K."/>
            <person name="Satake H."/>
        </authorList>
    </citation>
    <scope>NUCLEOTIDE SEQUENCE</scope>
</reference>
<accession>A0ABQ5DZ54</accession>